<proteinExistence type="predicted"/>
<dbReference type="Proteomes" id="UP000069771">
    <property type="component" value="Chromosome"/>
</dbReference>
<name>A0A140DTY7_9FIRM</name>
<protein>
    <submittedName>
        <fullName evidence="1">Uncharacterized protein</fullName>
    </submittedName>
</protein>
<accession>A0A140DTY7</accession>
<evidence type="ECO:0000313" key="2">
    <source>
        <dbReference type="Proteomes" id="UP000069771"/>
    </source>
</evidence>
<organism evidence="1 2">
    <name type="scientific">Faecalibaculum rodentium</name>
    <dbReference type="NCBI Taxonomy" id="1702221"/>
    <lineage>
        <taxon>Bacteria</taxon>
        <taxon>Bacillati</taxon>
        <taxon>Bacillota</taxon>
        <taxon>Erysipelotrichia</taxon>
        <taxon>Erysipelotrichales</taxon>
        <taxon>Erysipelotrichaceae</taxon>
        <taxon>Faecalibaculum</taxon>
    </lineage>
</organism>
<sequence length="44" mass="4821">MHSANGHGRTFEKARRQPGCSRILLYPETVRIGTGENRAGLSVP</sequence>
<dbReference type="EMBL" id="CP011391">
    <property type="protein sequence ID" value="AMK54114.1"/>
    <property type="molecule type" value="Genomic_DNA"/>
</dbReference>
<reference evidence="1 2" key="1">
    <citation type="journal article" date="2016" name="Gut Pathog.">
        <title>Whole genome sequencing of "Faecalibaculum rodentium" ALO17, isolated from C57BL/6J laboratory mouse feces.</title>
        <authorList>
            <person name="Lim S."/>
            <person name="Chang D.H."/>
            <person name="Ahn S."/>
            <person name="Kim B.C."/>
        </authorList>
    </citation>
    <scope>NUCLEOTIDE SEQUENCE [LARGE SCALE GENOMIC DNA]</scope>
    <source>
        <strain evidence="1 2">Alo17</strain>
    </source>
</reference>
<keyword evidence="2" id="KW-1185">Reference proteome</keyword>
<evidence type="ECO:0000313" key="1">
    <source>
        <dbReference type="EMBL" id="AMK54114.1"/>
    </source>
</evidence>
<dbReference type="KEGG" id="fro:AALO17_09800"/>
<dbReference type="STRING" id="1702221.AALO17_09800"/>
<dbReference type="AlphaFoldDB" id="A0A140DTY7"/>
<gene>
    <name evidence="1" type="ORF">AALO17_09800</name>
</gene>